<evidence type="ECO:0000313" key="1">
    <source>
        <dbReference type="EMBL" id="AWG21477.1"/>
    </source>
</evidence>
<evidence type="ECO:0000313" key="2">
    <source>
        <dbReference type="Proteomes" id="UP000244527"/>
    </source>
</evidence>
<sequence length="333" mass="39350">MQLFLSTWTHHLNQLIYSYLYFCKSESLDVTIIQDTSIVHNGGLLLVEDKKIFFDYSDDPQFIDKIEKFDLYFKRSLREECFKGNVYPLNFNVPLSYKPHLLFLNLKKDLLFDRRSRIEVLKALDLFGLVFKSSHKTLNVNRYPEKVVDHGGRVLFHTRLWNPDNHPDLEEKERRRLQNDFRINACRIIKKNFENASVGLTMDNLSIEIAPDLILTKRESNKNYYLNTVMHHDIGIADDGLKDCPGWKIGEYLFYGKAVITTPLNIIVDNFKPKINYEMLSSRSAFEELPDKIDSLLKDKRYLQMGSRNKEWSTNYIHPQNYLKRILTLLKEK</sequence>
<dbReference type="Proteomes" id="UP000244527">
    <property type="component" value="Chromosome"/>
</dbReference>
<dbReference type="OrthoDB" id="6336595at2"/>
<gene>
    <name evidence="1" type="ORF">FFWV33_07975</name>
</gene>
<keyword evidence="2" id="KW-1185">Reference proteome</keyword>
<dbReference type="EMBL" id="CP020918">
    <property type="protein sequence ID" value="AWG21477.1"/>
    <property type="molecule type" value="Genomic_DNA"/>
</dbReference>
<accession>A0A2S1LCP6</accession>
<organism evidence="1 2">
    <name type="scientific">Flavobacterium faecale</name>
    <dbReference type="NCBI Taxonomy" id="1355330"/>
    <lineage>
        <taxon>Bacteria</taxon>
        <taxon>Pseudomonadati</taxon>
        <taxon>Bacteroidota</taxon>
        <taxon>Flavobacteriia</taxon>
        <taxon>Flavobacteriales</taxon>
        <taxon>Flavobacteriaceae</taxon>
        <taxon>Flavobacterium</taxon>
    </lineage>
</organism>
<dbReference type="KEGG" id="ffa:FFWV33_07975"/>
<dbReference type="RefSeq" id="WP_108740415.1">
    <property type="nucleotide sequence ID" value="NZ_CP020918.1"/>
</dbReference>
<protein>
    <recommendedName>
        <fullName evidence="3">Glycosyltransferase family 1 protein</fullName>
    </recommendedName>
</protein>
<dbReference type="AlphaFoldDB" id="A0A2S1LCP6"/>
<name>A0A2S1LCP6_9FLAO</name>
<reference evidence="1 2" key="1">
    <citation type="submission" date="2017-04" db="EMBL/GenBank/DDBJ databases">
        <title>Compelte genome sequence of WV33.</title>
        <authorList>
            <person name="Lee P.C."/>
        </authorList>
    </citation>
    <scope>NUCLEOTIDE SEQUENCE [LARGE SCALE GENOMIC DNA]</scope>
    <source>
        <strain evidence="1 2">WV33</strain>
    </source>
</reference>
<proteinExistence type="predicted"/>
<evidence type="ECO:0008006" key="3">
    <source>
        <dbReference type="Google" id="ProtNLM"/>
    </source>
</evidence>